<dbReference type="PANTHER" id="PTHR31194:SF189">
    <property type="entry name" value="AP2_ERF DOMAIN-CONTAINING PROTEIN"/>
    <property type="match status" value="1"/>
</dbReference>
<feature type="compositionally biased region" description="Low complexity" evidence="6">
    <location>
        <begin position="994"/>
        <end position="1005"/>
    </location>
</feature>
<feature type="compositionally biased region" description="Gly residues" evidence="6">
    <location>
        <begin position="1505"/>
        <end position="1522"/>
    </location>
</feature>
<feature type="domain" description="AP2/ERF" evidence="7">
    <location>
        <begin position="1018"/>
        <end position="1075"/>
    </location>
</feature>
<evidence type="ECO:0000256" key="1">
    <source>
        <dbReference type="ARBA" id="ARBA00004123"/>
    </source>
</evidence>
<dbReference type="SMART" id="SM00380">
    <property type="entry name" value="AP2"/>
    <property type="match status" value="12"/>
</dbReference>
<feature type="region of interest" description="Disordered" evidence="6">
    <location>
        <begin position="441"/>
        <end position="474"/>
    </location>
</feature>
<gene>
    <name evidence="8" type="ORF">CYMTET_5231</name>
</gene>
<organism evidence="8 9">
    <name type="scientific">Cymbomonas tetramitiformis</name>
    <dbReference type="NCBI Taxonomy" id="36881"/>
    <lineage>
        <taxon>Eukaryota</taxon>
        <taxon>Viridiplantae</taxon>
        <taxon>Chlorophyta</taxon>
        <taxon>Pyramimonadophyceae</taxon>
        <taxon>Pyramimonadales</taxon>
        <taxon>Pyramimonadaceae</taxon>
        <taxon>Cymbomonas</taxon>
    </lineage>
</organism>
<sequence>MGPSQALSLPGASGDGDGSPSSSAPRKHPAAHGGLASLPTVPQPTLGSAGVGNHEPKVRGAGAEGSLLRQASGSDASRSREGRASSQYRGVSWVRTYRKWRAYIYAGPGMAYRHLGQYDDEVTAAEAYDRASREVHGSDTSKVNFSSAHPSARTSKYLGVCWLKRDQAWRAVIRPAPGAVQRYLGNFKDEESAAEAYDRASREVHGSDTTKVNFPLPSQQARRAQLVVRSTAHSAQADHARTLARASRYSGVSWFKQTRKWYAYVTINGCKKHLGYFVDEETAAEAYDRASRELHGADTTKVNFALPGQQARRAQLVVRSTANSAQADHMRTLARKSSYLGVSWHKASRKWNAKIGINGSNKHLGYFDEEKRAAEAYDRASRELRGTDTSKVNFPLPYACSEPPGPDVAGGGASRLHRAALPAPGSGAASKQAVARRVVAASKAAAQAQRPGARPPQWQAQGDGARRPDPRQRALPHEGLRAVAGARGRGEAGGAGTSARVALRVRRRRGQRSAQADHMHTAARTSSYLGVSWNKKSRKWNPKIGINGTQQHLGLFDEEERAAEAYDRASRELHGADTAKVNFPLPAKVRRSSSQYRGVSLRGATWAAYIWNGVNTKDLGSFDEEESAAEAYDRASRELHGADTTKVNFPLPDKEEATGASEPIGNHDRSVIARQPAADKQTVKGEGQAEGLGQEGGPFVGQRVMCWWDKYGWCAGVIASYDKATKEHEIVYDDGEWEMVTLPDDTIRFVEPICDNLQNDRARRELHGADTTKVDHARTTAQTSSYWGVSWHKQSSRWRAYITINGTQKHLGSFDVEERAAQAHDRAIRELRGADTAKVNFPLPDQQVRRAQLGVTSTAHSAQADRARTSARTSSYLGVSWHKKSRKWNAYIHTLDGCKKYLGSFDEEETAAEAYDRASRELRGADTTKVNFPLPYACSELPGPDVAGGGASRLHRAALPAPGSGAASKQAAARRVVAASKAAALRRSAQAQAAPCVAAPGVAPGRPDPPKVRRSSSQYRDVTFQKRESRWVARIGFGGRDKHLGSFDVAERAAEAYGRSSRELHGADTTKVNFPLPGQQARGAQLVVRSTAHSAQVDHARTMARTSSYLGVSWNKQSRKWNPKIRINGTQKHLGYFDEEETAAEAYDRASRKLHGTDTTKVNFPLPYARSELPGAAMAGGGASRLHRAVRTKDSLLNATVDITTPLTAVDEVITRELHAHENREPRGADGKVSETRLSEMNAAVEGTVAVGPAGSGTPKCGSGGMQGVQKVGCLPASQNADDEHMHAGARAAVGWERGGTGHRPGVVWEEQRKRWRVEHTMDSCCFHVGYFAEEERAAEAYDRASQELHGADTTKVNFPGLPCRRADKEEATGASEPIGNHDRSVIARQPAADKQTVKGEGQAEGLGQEGGPFVGQRVMCWWDKYGWCAGVIASYDKATKEHEIVYDDGEWEMVTLPDDTIRFVEPICDNLQNDRARRELHGADTTKLGAGRRIHVHGNPAPRGGLGARCGGGAGERGGGRSWHKRARGAEGEAEARAAKVRRSSSQYRDVTFQKRESRWVARIGIGGRDKHLGSFDDEERAAEAYGRSSQELHGADTTKVNFPLPGQQARNAQLVVGSTANSPQADHMRTMARTSRYLGVSWNKKSRKWNPKIGINGTQKHLGYFAEEERAAEAYDRASRELHGADTTKVNFPGSPCQRADEKEATGASEPIGNHDRSVIARQPAADKQTVKEEGQAEGLGQEGGPFVGQRVMCWWDKYGWCAGVIASYDKATKEHEIVYDDGEWEMVTLPDDTIRFVEPICDNLQNDISQHTKQHHKLYKGIHSQ</sequence>
<feature type="domain" description="AP2/ERF" evidence="7">
    <location>
        <begin position="1108"/>
        <end position="1165"/>
    </location>
</feature>
<dbReference type="GO" id="GO:0003677">
    <property type="term" value="F:DNA binding"/>
    <property type="evidence" value="ECO:0007669"/>
    <property type="project" value="UniProtKB-KW"/>
</dbReference>
<feature type="region of interest" description="Disordered" evidence="6">
    <location>
        <begin position="644"/>
        <end position="695"/>
    </location>
</feature>
<evidence type="ECO:0000256" key="6">
    <source>
        <dbReference type="SAM" id="MobiDB-lite"/>
    </source>
</evidence>
<dbReference type="GO" id="GO:0005634">
    <property type="term" value="C:nucleus"/>
    <property type="evidence" value="ECO:0007669"/>
    <property type="project" value="UniProtKB-SubCell"/>
</dbReference>
<feature type="domain" description="AP2/ERF" evidence="7">
    <location>
        <begin position="248"/>
        <end position="305"/>
    </location>
</feature>
<dbReference type="Gene3D" id="3.30.730.10">
    <property type="entry name" value="AP2/ERF domain"/>
    <property type="match status" value="13"/>
</dbReference>
<keyword evidence="2" id="KW-0805">Transcription regulation</keyword>
<comment type="subcellular location">
    <subcellularLocation>
        <location evidence="1">Nucleus</location>
    </subcellularLocation>
</comment>
<reference evidence="8 9" key="1">
    <citation type="journal article" date="2015" name="Genome Biol. Evol.">
        <title>Comparative Genomics of a Bacterivorous Green Alga Reveals Evolutionary Causalities and Consequences of Phago-Mixotrophic Mode of Nutrition.</title>
        <authorList>
            <person name="Burns J.A."/>
            <person name="Paasch A."/>
            <person name="Narechania A."/>
            <person name="Kim E."/>
        </authorList>
    </citation>
    <scope>NUCLEOTIDE SEQUENCE [LARGE SCALE GENOMIC DNA]</scope>
    <source>
        <strain evidence="8 9">PLY_AMNH</strain>
    </source>
</reference>
<evidence type="ECO:0000256" key="3">
    <source>
        <dbReference type="ARBA" id="ARBA00023125"/>
    </source>
</evidence>
<dbReference type="SUPFAM" id="SSF54171">
    <property type="entry name" value="DNA-binding domain"/>
    <property type="match status" value="13"/>
</dbReference>
<feature type="region of interest" description="Disordered" evidence="6">
    <location>
        <begin position="994"/>
        <end position="1020"/>
    </location>
</feature>
<evidence type="ECO:0000313" key="9">
    <source>
        <dbReference type="Proteomes" id="UP001190700"/>
    </source>
</evidence>
<proteinExistence type="predicted"/>
<evidence type="ECO:0000259" key="7">
    <source>
        <dbReference type="PROSITE" id="PS51032"/>
    </source>
</evidence>
<dbReference type="EMBL" id="LGRX02000939">
    <property type="protein sequence ID" value="KAK3287254.1"/>
    <property type="molecule type" value="Genomic_DNA"/>
</dbReference>
<feature type="domain" description="AP2/ERF" evidence="7">
    <location>
        <begin position="527"/>
        <end position="584"/>
    </location>
</feature>
<feature type="domain" description="AP2/ERF" evidence="7">
    <location>
        <begin position="338"/>
        <end position="395"/>
    </location>
</feature>
<feature type="compositionally biased region" description="Low complexity" evidence="6">
    <location>
        <begin position="7"/>
        <end position="24"/>
    </location>
</feature>
<dbReference type="CDD" id="cd20404">
    <property type="entry name" value="Tudor_Agenet_AtEML-like"/>
    <property type="match status" value="3"/>
</dbReference>
<dbReference type="InterPro" id="IPR016177">
    <property type="entry name" value="DNA-bd_dom_sf"/>
</dbReference>
<dbReference type="GO" id="GO:0003700">
    <property type="term" value="F:DNA-binding transcription factor activity"/>
    <property type="evidence" value="ECO:0007669"/>
    <property type="project" value="InterPro"/>
</dbReference>
<comment type="caution">
    <text evidence="8">The sequence shown here is derived from an EMBL/GenBank/DDBJ whole genome shotgun (WGS) entry which is preliminary data.</text>
</comment>
<dbReference type="PANTHER" id="PTHR31194">
    <property type="entry name" value="SHN SHINE , DNA BINDING / TRANSCRIPTION FACTOR"/>
    <property type="match status" value="1"/>
</dbReference>
<feature type="region of interest" description="Disordered" evidence="6">
    <location>
        <begin position="1"/>
        <end position="85"/>
    </location>
</feature>
<dbReference type="PROSITE" id="PS51032">
    <property type="entry name" value="AP2_ERF"/>
    <property type="match status" value="13"/>
</dbReference>
<feature type="region of interest" description="Disordered" evidence="6">
    <location>
        <begin position="1494"/>
        <end position="1548"/>
    </location>
</feature>
<feature type="compositionally biased region" description="Low complexity" evidence="6">
    <location>
        <begin position="441"/>
        <end position="462"/>
    </location>
</feature>
<protein>
    <recommendedName>
        <fullName evidence="7">AP2/ERF domain-containing protein</fullName>
    </recommendedName>
</protein>
<accession>A0AAE0LJP0</accession>
<evidence type="ECO:0000313" key="8">
    <source>
        <dbReference type="EMBL" id="KAK3287254.1"/>
    </source>
</evidence>
<feature type="domain" description="AP2/ERF" evidence="7">
    <location>
        <begin position="1548"/>
        <end position="1605"/>
    </location>
</feature>
<feature type="domain" description="AP2/ERF" evidence="7">
    <location>
        <begin position="785"/>
        <end position="842"/>
    </location>
</feature>
<feature type="compositionally biased region" description="Basic and acidic residues" evidence="6">
    <location>
        <begin position="1529"/>
        <end position="1539"/>
    </location>
</feature>
<feature type="domain" description="AP2/ERF" evidence="7">
    <location>
        <begin position="1638"/>
        <end position="1695"/>
    </location>
</feature>
<dbReference type="InterPro" id="IPR050913">
    <property type="entry name" value="AP2/ERF_ERF"/>
</dbReference>
<feature type="compositionally biased region" description="Basic and acidic residues" evidence="6">
    <location>
        <begin position="464"/>
        <end position="474"/>
    </location>
</feature>
<keyword evidence="4" id="KW-0804">Transcription</keyword>
<feature type="domain" description="AP2/ERF" evidence="7">
    <location>
        <begin position="156"/>
        <end position="215"/>
    </location>
</feature>
<feature type="domain" description="AP2/ERF" evidence="7">
    <location>
        <begin position="875"/>
        <end position="933"/>
    </location>
</feature>
<feature type="region of interest" description="Disordered" evidence="6">
    <location>
        <begin position="1688"/>
        <end position="1745"/>
    </location>
</feature>
<keyword evidence="9" id="KW-1185">Reference proteome</keyword>
<dbReference type="InterPro" id="IPR001471">
    <property type="entry name" value="AP2/ERF_dom"/>
</dbReference>
<dbReference type="Proteomes" id="UP001190700">
    <property type="component" value="Unassembled WGS sequence"/>
</dbReference>
<feature type="domain" description="AP2/ERF" evidence="7">
    <location>
        <begin position="1296"/>
        <end position="1360"/>
    </location>
</feature>
<dbReference type="InterPro" id="IPR036955">
    <property type="entry name" value="AP2/ERF_dom_sf"/>
</dbReference>
<keyword evidence="3" id="KW-0238">DNA-binding</keyword>
<evidence type="ECO:0000256" key="2">
    <source>
        <dbReference type="ARBA" id="ARBA00023015"/>
    </source>
</evidence>
<name>A0AAE0LJP0_9CHLO</name>
<keyword evidence="5" id="KW-0539">Nucleus</keyword>
<feature type="domain" description="AP2/ERF" evidence="7">
    <location>
        <begin position="87"/>
        <end position="146"/>
    </location>
</feature>
<evidence type="ECO:0000256" key="4">
    <source>
        <dbReference type="ARBA" id="ARBA00023163"/>
    </source>
</evidence>
<dbReference type="Gene3D" id="2.30.30.140">
    <property type="match status" value="3"/>
</dbReference>
<feature type="domain" description="AP2/ERF" evidence="7">
    <location>
        <begin position="595"/>
        <end position="650"/>
    </location>
</feature>
<evidence type="ECO:0000256" key="5">
    <source>
        <dbReference type="ARBA" id="ARBA00023242"/>
    </source>
</evidence>